<accession>A0A0F8ZTM3</accession>
<dbReference type="AlphaFoldDB" id="A0A0F8ZTM3"/>
<evidence type="ECO:0000256" key="1">
    <source>
        <dbReference type="SAM" id="MobiDB-lite"/>
    </source>
</evidence>
<sequence>MPVRGGGGGLEGLKSLMGNLGQGAAGGLDWLRKRPEESMGQYLERLTAGAAGTGGKFSDIPKYMNEYGLAGLGADVGSSVVTAPGQAFQAVKESPLGQSFGRALIGREGMETPKPPVLSAPTEKSVLPGPKVSDQAPRKVPDISYTADGQTMDPSQGFQFRPSVPQRMSIAGLPERPPAAITELGQQPVQAPTYPQVPVQQLPSLGANLGGPGGFQGIGAADTGMPTIQQPGMGARGLNALKEIFGPGGSVDWEFNIPDTGITLAPGQTRRQRAGAMAGR</sequence>
<name>A0A0F8ZTM3_9ZZZZ</name>
<organism evidence="2">
    <name type="scientific">marine sediment metagenome</name>
    <dbReference type="NCBI Taxonomy" id="412755"/>
    <lineage>
        <taxon>unclassified sequences</taxon>
        <taxon>metagenomes</taxon>
        <taxon>ecological metagenomes</taxon>
    </lineage>
</organism>
<protein>
    <submittedName>
        <fullName evidence="2">Uncharacterized protein</fullName>
    </submittedName>
</protein>
<reference evidence="2" key="1">
    <citation type="journal article" date="2015" name="Nature">
        <title>Complex archaea that bridge the gap between prokaryotes and eukaryotes.</title>
        <authorList>
            <person name="Spang A."/>
            <person name="Saw J.H."/>
            <person name="Jorgensen S.L."/>
            <person name="Zaremba-Niedzwiedzka K."/>
            <person name="Martijn J."/>
            <person name="Lind A.E."/>
            <person name="van Eijk R."/>
            <person name="Schleper C."/>
            <person name="Guy L."/>
            <person name="Ettema T.J."/>
        </authorList>
    </citation>
    <scope>NUCLEOTIDE SEQUENCE</scope>
</reference>
<gene>
    <name evidence="2" type="ORF">LCGC14_2995720</name>
</gene>
<evidence type="ECO:0000313" key="2">
    <source>
        <dbReference type="EMBL" id="KKK63296.1"/>
    </source>
</evidence>
<proteinExistence type="predicted"/>
<feature type="non-terminal residue" evidence="2">
    <location>
        <position position="280"/>
    </location>
</feature>
<feature type="region of interest" description="Disordered" evidence="1">
    <location>
        <begin position="112"/>
        <end position="138"/>
    </location>
</feature>
<dbReference type="EMBL" id="LAZR01061582">
    <property type="protein sequence ID" value="KKK63296.1"/>
    <property type="molecule type" value="Genomic_DNA"/>
</dbReference>
<comment type="caution">
    <text evidence="2">The sequence shown here is derived from an EMBL/GenBank/DDBJ whole genome shotgun (WGS) entry which is preliminary data.</text>
</comment>